<dbReference type="InterPro" id="IPR050723">
    <property type="entry name" value="CFA/CMAS"/>
</dbReference>
<evidence type="ECO:0000313" key="7">
    <source>
        <dbReference type="EMBL" id="MDD7964144.1"/>
    </source>
</evidence>
<dbReference type="InterPro" id="IPR029063">
    <property type="entry name" value="SAM-dependent_MTases_sf"/>
</dbReference>
<accession>A0ABT5SMX8</accession>
<organism evidence="7 8">
    <name type="scientific">Actinomycetospora lemnae</name>
    <dbReference type="NCBI Taxonomy" id="3019891"/>
    <lineage>
        <taxon>Bacteria</taxon>
        <taxon>Bacillati</taxon>
        <taxon>Actinomycetota</taxon>
        <taxon>Actinomycetes</taxon>
        <taxon>Pseudonocardiales</taxon>
        <taxon>Pseudonocardiaceae</taxon>
        <taxon>Actinomycetospora</taxon>
    </lineage>
</organism>
<proteinExistence type="inferred from homology"/>
<keyword evidence="3" id="KW-0808">Transferase</keyword>
<evidence type="ECO:0000256" key="3">
    <source>
        <dbReference type="ARBA" id="ARBA00022679"/>
    </source>
</evidence>
<feature type="compositionally biased region" description="Polar residues" evidence="6">
    <location>
        <begin position="433"/>
        <end position="443"/>
    </location>
</feature>
<evidence type="ECO:0000256" key="6">
    <source>
        <dbReference type="SAM" id="MobiDB-lite"/>
    </source>
</evidence>
<comment type="caution">
    <text evidence="7">The sequence shown here is derived from an EMBL/GenBank/DDBJ whole genome shotgun (WGS) entry which is preliminary data.</text>
</comment>
<evidence type="ECO:0000256" key="1">
    <source>
        <dbReference type="ARBA" id="ARBA00010815"/>
    </source>
</evidence>
<dbReference type="PIRSF" id="PIRSF003085">
    <property type="entry name" value="CMAS"/>
    <property type="match status" value="1"/>
</dbReference>
<dbReference type="SUPFAM" id="SSF53335">
    <property type="entry name" value="S-adenosyl-L-methionine-dependent methyltransferases"/>
    <property type="match status" value="1"/>
</dbReference>
<dbReference type="EMBL" id="JAQZAO010000001">
    <property type="protein sequence ID" value="MDD7964144.1"/>
    <property type="molecule type" value="Genomic_DNA"/>
</dbReference>
<comment type="similarity">
    <text evidence="1">Belongs to the CFA/CMAS family.</text>
</comment>
<dbReference type="RefSeq" id="WP_274198688.1">
    <property type="nucleotide sequence ID" value="NZ_JAQZAO010000001.1"/>
</dbReference>
<sequence>MGAGAAQRVVAAVGAFLDGPVPVRIRAWDGSEAGAGPGPGVPTVVLRSRRALRRLLWEPGEMGLAHAYVSGDLDVDGDLAAGLSTMWALVRSGTIAARRPGARELPGLGVTAARLGLLGPKPAPPPEAIRVRGRLHSRRRDRDVIAHHYDAGNDFYALLLDASMAYSSGYWTSPASTLAQAQHDKLEMICRKLDLAPGRRLLDIGCGWGSLAVHAAREHGAQVRAVTISREQRDHVNTRIRAEGLAGQVQVDLLDYRDVALRITAADGPFHAVSAIEMGEHVGDEHYPTFAATLHGALRPGGRALVQQMSRGADAPGGGAFIETYVTPDMVMRPVGDTLTLLQRAGLEVRDVHVMREHYVPTIRAWLATLEERFDEAVALVGERGARMWRLYLAGGALAFEENRMGVDQILLVRPTGRGSSGMPATRDDWSVGSRSNAGTSGS</sequence>
<dbReference type="Gene3D" id="3.40.50.150">
    <property type="entry name" value="Vaccinia Virus protein VP39"/>
    <property type="match status" value="1"/>
</dbReference>
<dbReference type="Pfam" id="PF02353">
    <property type="entry name" value="CMAS"/>
    <property type="match status" value="1"/>
</dbReference>
<dbReference type="CDD" id="cd02440">
    <property type="entry name" value="AdoMet_MTases"/>
    <property type="match status" value="1"/>
</dbReference>
<feature type="region of interest" description="Disordered" evidence="6">
    <location>
        <begin position="418"/>
        <end position="443"/>
    </location>
</feature>
<dbReference type="InterPro" id="IPR003333">
    <property type="entry name" value="CMAS"/>
</dbReference>
<reference evidence="7 8" key="1">
    <citation type="submission" date="2023-02" db="EMBL/GenBank/DDBJ databases">
        <title>Genome sequencing required for Actinomycetospora new species description.</title>
        <authorList>
            <person name="Saimee Y."/>
            <person name="Duangmal K."/>
        </authorList>
    </citation>
    <scope>NUCLEOTIDE SEQUENCE [LARGE SCALE GENOMIC DNA]</scope>
    <source>
        <strain evidence="7 8">DW7H6</strain>
    </source>
</reference>
<keyword evidence="5" id="KW-0443">Lipid metabolism</keyword>
<evidence type="ECO:0000256" key="2">
    <source>
        <dbReference type="ARBA" id="ARBA00022603"/>
    </source>
</evidence>
<name>A0ABT5SMX8_9PSEU</name>
<protein>
    <submittedName>
        <fullName evidence="7">Cyclopropane-fatty-acyl-phospholipid synthase</fullName>
    </submittedName>
</protein>
<evidence type="ECO:0000313" key="8">
    <source>
        <dbReference type="Proteomes" id="UP001300763"/>
    </source>
</evidence>
<gene>
    <name evidence="7" type="ORF">PGB27_02175</name>
</gene>
<evidence type="ECO:0000256" key="4">
    <source>
        <dbReference type="ARBA" id="ARBA00022691"/>
    </source>
</evidence>
<keyword evidence="8" id="KW-1185">Reference proteome</keyword>
<dbReference type="PANTHER" id="PTHR43667:SF1">
    <property type="entry name" value="CYCLOPROPANE-FATTY-ACYL-PHOSPHOLIPID SYNTHASE"/>
    <property type="match status" value="1"/>
</dbReference>
<keyword evidence="4" id="KW-0949">S-adenosyl-L-methionine</keyword>
<dbReference type="Proteomes" id="UP001300763">
    <property type="component" value="Unassembled WGS sequence"/>
</dbReference>
<dbReference type="PANTHER" id="PTHR43667">
    <property type="entry name" value="CYCLOPROPANE-FATTY-ACYL-PHOSPHOLIPID SYNTHASE"/>
    <property type="match status" value="1"/>
</dbReference>
<evidence type="ECO:0000256" key="5">
    <source>
        <dbReference type="ARBA" id="ARBA00023098"/>
    </source>
</evidence>
<keyword evidence="2" id="KW-0489">Methyltransferase</keyword>